<evidence type="ECO:0000313" key="3">
    <source>
        <dbReference type="Proteomes" id="UP000828390"/>
    </source>
</evidence>
<proteinExistence type="predicted"/>
<feature type="region of interest" description="Disordered" evidence="1">
    <location>
        <begin position="1"/>
        <end position="70"/>
    </location>
</feature>
<accession>A0A9D4DSZ4</accession>
<gene>
    <name evidence="2" type="ORF">DPMN_188202</name>
</gene>
<organism evidence="2 3">
    <name type="scientific">Dreissena polymorpha</name>
    <name type="common">Zebra mussel</name>
    <name type="synonym">Mytilus polymorpha</name>
    <dbReference type="NCBI Taxonomy" id="45954"/>
    <lineage>
        <taxon>Eukaryota</taxon>
        <taxon>Metazoa</taxon>
        <taxon>Spiralia</taxon>
        <taxon>Lophotrochozoa</taxon>
        <taxon>Mollusca</taxon>
        <taxon>Bivalvia</taxon>
        <taxon>Autobranchia</taxon>
        <taxon>Heteroconchia</taxon>
        <taxon>Euheterodonta</taxon>
        <taxon>Imparidentia</taxon>
        <taxon>Neoheterodontei</taxon>
        <taxon>Myida</taxon>
        <taxon>Dreissenoidea</taxon>
        <taxon>Dreissenidae</taxon>
        <taxon>Dreissena</taxon>
    </lineage>
</organism>
<dbReference type="Proteomes" id="UP000828390">
    <property type="component" value="Unassembled WGS sequence"/>
</dbReference>
<comment type="caution">
    <text evidence="2">The sequence shown here is derived from an EMBL/GenBank/DDBJ whole genome shotgun (WGS) entry which is preliminary data.</text>
</comment>
<feature type="compositionally biased region" description="Basic and acidic residues" evidence="1">
    <location>
        <begin position="18"/>
        <end position="51"/>
    </location>
</feature>
<reference evidence="2" key="2">
    <citation type="submission" date="2020-11" db="EMBL/GenBank/DDBJ databases">
        <authorList>
            <person name="McCartney M.A."/>
            <person name="Auch B."/>
            <person name="Kono T."/>
            <person name="Mallez S."/>
            <person name="Becker A."/>
            <person name="Gohl D.M."/>
            <person name="Silverstein K.A.T."/>
            <person name="Koren S."/>
            <person name="Bechman K.B."/>
            <person name="Herman A."/>
            <person name="Abrahante J.E."/>
            <person name="Garbe J."/>
        </authorList>
    </citation>
    <scope>NUCLEOTIDE SEQUENCE</scope>
    <source>
        <strain evidence="2">Duluth1</strain>
        <tissue evidence="2">Whole animal</tissue>
    </source>
</reference>
<reference evidence="2" key="1">
    <citation type="journal article" date="2019" name="bioRxiv">
        <title>The Genome of the Zebra Mussel, Dreissena polymorpha: A Resource for Invasive Species Research.</title>
        <authorList>
            <person name="McCartney M.A."/>
            <person name="Auch B."/>
            <person name="Kono T."/>
            <person name="Mallez S."/>
            <person name="Zhang Y."/>
            <person name="Obille A."/>
            <person name="Becker A."/>
            <person name="Abrahante J.E."/>
            <person name="Garbe J."/>
            <person name="Badalamenti J.P."/>
            <person name="Herman A."/>
            <person name="Mangelson H."/>
            <person name="Liachko I."/>
            <person name="Sullivan S."/>
            <person name="Sone E.D."/>
            <person name="Koren S."/>
            <person name="Silverstein K.A.T."/>
            <person name="Beckman K.B."/>
            <person name="Gohl D.M."/>
        </authorList>
    </citation>
    <scope>NUCLEOTIDE SEQUENCE</scope>
    <source>
        <strain evidence="2">Duluth1</strain>
        <tissue evidence="2">Whole animal</tissue>
    </source>
</reference>
<sequence length="70" mass="7562">MALRIKPDSVYSSTNPIRKSDQIDCQADERVSSDKAAKSAGRMSDHTETVSDHTGTVSDHTGTFNDHPGT</sequence>
<evidence type="ECO:0000313" key="2">
    <source>
        <dbReference type="EMBL" id="KAH3753562.1"/>
    </source>
</evidence>
<name>A0A9D4DSZ4_DREPO</name>
<evidence type="ECO:0000256" key="1">
    <source>
        <dbReference type="SAM" id="MobiDB-lite"/>
    </source>
</evidence>
<protein>
    <submittedName>
        <fullName evidence="2">Uncharacterized protein</fullName>
    </submittedName>
</protein>
<keyword evidence="3" id="KW-1185">Reference proteome</keyword>
<feature type="compositionally biased region" description="Polar residues" evidence="1">
    <location>
        <begin position="52"/>
        <end position="64"/>
    </location>
</feature>
<dbReference type="AlphaFoldDB" id="A0A9D4DSZ4"/>
<dbReference type="EMBL" id="JAIWYP010000010">
    <property type="protein sequence ID" value="KAH3753562.1"/>
    <property type="molecule type" value="Genomic_DNA"/>
</dbReference>